<dbReference type="Proteomes" id="UP000720189">
    <property type="component" value="Unassembled WGS sequence"/>
</dbReference>
<evidence type="ECO:0000256" key="2">
    <source>
        <dbReference type="ARBA" id="ARBA00023315"/>
    </source>
</evidence>
<evidence type="ECO:0000256" key="1">
    <source>
        <dbReference type="ARBA" id="ARBA00022679"/>
    </source>
</evidence>
<evidence type="ECO:0000313" key="5">
    <source>
        <dbReference type="EMBL" id="KAH7269800.1"/>
    </source>
</evidence>
<dbReference type="GO" id="GO:0016747">
    <property type="term" value="F:acyltransferase activity, transferring groups other than amino-acyl groups"/>
    <property type="evidence" value="ECO:0007669"/>
    <property type="project" value="InterPro"/>
</dbReference>
<feature type="domain" description="N-acetyltransferase" evidence="4">
    <location>
        <begin position="51"/>
        <end position="199"/>
    </location>
</feature>
<keyword evidence="1" id="KW-0808">Transferase</keyword>
<dbReference type="PANTHER" id="PTHR43792">
    <property type="entry name" value="GNAT FAMILY, PUTATIVE (AFU_ORTHOLOGUE AFUA_3G00765)-RELATED-RELATED"/>
    <property type="match status" value="1"/>
</dbReference>
<reference evidence="5" key="1">
    <citation type="journal article" date="2021" name="Nat. Commun.">
        <title>Genetic determinants of endophytism in the Arabidopsis root mycobiome.</title>
        <authorList>
            <person name="Mesny F."/>
            <person name="Miyauchi S."/>
            <person name="Thiergart T."/>
            <person name="Pickel B."/>
            <person name="Atanasova L."/>
            <person name="Karlsson M."/>
            <person name="Huettel B."/>
            <person name="Barry K.W."/>
            <person name="Haridas S."/>
            <person name="Chen C."/>
            <person name="Bauer D."/>
            <person name="Andreopoulos W."/>
            <person name="Pangilinan J."/>
            <person name="LaButti K."/>
            <person name="Riley R."/>
            <person name="Lipzen A."/>
            <person name="Clum A."/>
            <person name="Drula E."/>
            <person name="Henrissat B."/>
            <person name="Kohler A."/>
            <person name="Grigoriev I.V."/>
            <person name="Martin F.M."/>
            <person name="Hacquard S."/>
        </authorList>
    </citation>
    <scope>NUCLEOTIDE SEQUENCE</scope>
    <source>
        <strain evidence="5">MPI-CAGE-AT-0023</strain>
    </source>
</reference>
<dbReference type="EMBL" id="JAGMUX010000001">
    <property type="protein sequence ID" value="KAH7269800.1"/>
    <property type="molecule type" value="Genomic_DNA"/>
</dbReference>
<sequence length="210" mass="23295">MASTRKLTATSSTCEEQGAKILETERLILRRFYPSDAEVMAKAADNKSVSMNMRDGFPSPYTLADAEYFINNVANNFDGAGQHCGIFVKANTTENPSSEPVFAGAIGMMAKNDVYFRTWELGYWLAETAWGKGYATEAVKALIRWCFETWPELNRIEACANGHNKASQNVLRKSGLIEEGTRRGAVCKNGEILDEVLFGLLRSELQMNGE</sequence>
<name>A0A9P9R9B2_FUSRE</name>
<evidence type="ECO:0000256" key="3">
    <source>
        <dbReference type="ARBA" id="ARBA00038502"/>
    </source>
</evidence>
<dbReference type="AlphaFoldDB" id="A0A9P9R9B2"/>
<proteinExistence type="inferred from homology"/>
<dbReference type="InterPro" id="IPR051531">
    <property type="entry name" value="N-acetyltransferase"/>
</dbReference>
<dbReference type="Gene3D" id="3.40.630.30">
    <property type="match status" value="1"/>
</dbReference>
<evidence type="ECO:0000259" key="4">
    <source>
        <dbReference type="PROSITE" id="PS51186"/>
    </source>
</evidence>
<gene>
    <name evidence="5" type="ORF">BKA55DRAFT_682877</name>
</gene>
<dbReference type="GeneID" id="70228374"/>
<protein>
    <submittedName>
        <fullName evidence="5">Acyl-CoA N-acyltransferase</fullName>
    </submittedName>
</protein>
<evidence type="ECO:0000313" key="6">
    <source>
        <dbReference type="Proteomes" id="UP000720189"/>
    </source>
</evidence>
<dbReference type="SUPFAM" id="SSF55729">
    <property type="entry name" value="Acyl-CoA N-acyltransferases (Nat)"/>
    <property type="match status" value="1"/>
</dbReference>
<keyword evidence="2" id="KW-0012">Acyltransferase</keyword>
<dbReference type="RefSeq" id="XP_046056568.1">
    <property type="nucleotide sequence ID" value="XM_046198420.1"/>
</dbReference>
<organism evidence="5 6">
    <name type="scientific">Fusarium redolens</name>
    <dbReference type="NCBI Taxonomy" id="48865"/>
    <lineage>
        <taxon>Eukaryota</taxon>
        <taxon>Fungi</taxon>
        <taxon>Dikarya</taxon>
        <taxon>Ascomycota</taxon>
        <taxon>Pezizomycotina</taxon>
        <taxon>Sordariomycetes</taxon>
        <taxon>Hypocreomycetidae</taxon>
        <taxon>Hypocreales</taxon>
        <taxon>Nectriaceae</taxon>
        <taxon>Fusarium</taxon>
        <taxon>Fusarium redolens species complex</taxon>
    </lineage>
</organism>
<comment type="caution">
    <text evidence="5">The sequence shown here is derived from an EMBL/GenBank/DDBJ whole genome shotgun (WGS) entry which is preliminary data.</text>
</comment>
<keyword evidence="6" id="KW-1185">Reference proteome</keyword>
<comment type="similarity">
    <text evidence="3">Belongs to the acetyltransferase family. RimJ subfamily.</text>
</comment>
<dbReference type="PROSITE" id="PS51186">
    <property type="entry name" value="GNAT"/>
    <property type="match status" value="1"/>
</dbReference>
<dbReference type="Pfam" id="PF13302">
    <property type="entry name" value="Acetyltransf_3"/>
    <property type="match status" value="1"/>
</dbReference>
<dbReference type="InterPro" id="IPR000182">
    <property type="entry name" value="GNAT_dom"/>
</dbReference>
<dbReference type="OrthoDB" id="630895at2759"/>
<accession>A0A9P9R9B2</accession>
<dbReference type="InterPro" id="IPR016181">
    <property type="entry name" value="Acyl_CoA_acyltransferase"/>
</dbReference>
<dbReference type="PANTHER" id="PTHR43792:SF8">
    <property type="entry name" value="[RIBOSOMAL PROTEIN US5]-ALANINE N-ACETYLTRANSFERASE"/>
    <property type="match status" value="1"/>
</dbReference>